<dbReference type="Proteomes" id="UP001596512">
    <property type="component" value="Unassembled WGS sequence"/>
</dbReference>
<comment type="caution">
    <text evidence="1">The sequence shown here is derived from an EMBL/GenBank/DDBJ whole genome shotgun (WGS) entry which is preliminary data.</text>
</comment>
<organism evidence="1 2">
    <name type="scientific">Actinokineospora soli</name>
    <dbReference type="NCBI Taxonomy" id="1048753"/>
    <lineage>
        <taxon>Bacteria</taxon>
        <taxon>Bacillati</taxon>
        <taxon>Actinomycetota</taxon>
        <taxon>Actinomycetes</taxon>
        <taxon>Pseudonocardiales</taxon>
        <taxon>Pseudonocardiaceae</taxon>
        <taxon>Actinokineospora</taxon>
    </lineage>
</organism>
<protein>
    <submittedName>
        <fullName evidence="1">Alpha/beta fold hydrolase</fullName>
    </submittedName>
</protein>
<evidence type="ECO:0000313" key="1">
    <source>
        <dbReference type="EMBL" id="MFC7617038.1"/>
    </source>
</evidence>
<proteinExistence type="predicted"/>
<accession>A0ABW2TW53</accession>
<keyword evidence="1" id="KW-0378">Hydrolase</keyword>
<gene>
    <name evidence="1" type="ORF">ACFQV2_29995</name>
</gene>
<keyword evidence="2" id="KW-1185">Reference proteome</keyword>
<dbReference type="GO" id="GO:0016787">
    <property type="term" value="F:hydrolase activity"/>
    <property type="evidence" value="ECO:0007669"/>
    <property type="project" value="UniProtKB-KW"/>
</dbReference>
<dbReference type="SUPFAM" id="SSF53474">
    <property type="entry name" value="alpha/beta-Hydrolases"/>
    <property type="match status" value="1"/>
</dbReference>
<sequence length="171" mass="18364">MPGDLFGGLLGVLGIPAPVRKRLTLTAAHAVRALGPLVDLVLHNVPVNRHTAAALQRSGFMLPGADPDDVARAVRRFLRHDWRWYVTLALALADVPEPDLTGVTCPVTVLAAKYDLVAAPERAVRPVRVLPHARTRVVPTSHFVPLEAPGEITAELSALLARVAAVERARP</sequence>
<reference evidence="2" key="1">
    <citation type="journal article" date="2019" name="Int. J. Syst. Evol. Microbiol.">
        <title>The Global Catalogue of Microorganisms (GCM) 10K type strain sequencing project: providing services to taxonomists for standard genome sequencing and annotation.</title>
        <authorList>
            <consortium name="The Broad Institute Genomics Platform"/>
            <consortium name="The Broad Institute Genome Sequencing Center for Infectious Disease"/>
            <person name="Wu L."/>
            <person name="Ma J."/>
        </authorList>
    </citation>
    <scope>NUCLEOTIDE SEQUENCE [LARGE SCALE GENOMIC DNA]</scope>
    <source>
        <strain evidence="2">JCM 17695</strain>
    </source>
</reference>
<dbReference type="EMBL" id="JBHTEY010000004">
    <property type="protein sequence ID" value="MFC7617038.1"/>
    <property type="molecule type" value="Genomic_DNA"/>
</dbReference>
<evidence type="ECO:0000313" key="2">
    <source>
        <dbReference type="Proteomes" id="UP001596512"/>
    </source>
</evidence>
<name>A0ABW2TW53_9PSEU</name>
<dbReference type="Gene3D" id="3.40.50.1820">
    <property type="entry name" value="alpha/beta hydrolase"/>
    <property type="match status" value="1"/>
</dbReference>
<dbReference type="InterPro" id="IPR029058">
    <property type="entry name" value="AB_hydrolase_fold"/>
</dbReference>